<keyword evidence="1" id="KW-0732">Signal</keyword>
<evidence type="ECO:0000313" key="3">
    <source>
        <dbReference type="Proteomes" id="UP000598271"/>
    </source>
</evidence>
<evidence type="ECO:0000313" key="2">
    <source>
        <dbReference type="EMBL" id="GHB56308.1"/>
    </source>
</evidence>
<organism evidence="2 3">
    <name type="scientific">Persicitalea jodogahamensis</name>
    <dbReference type="NCBI Taxonomy" id="402147"/>
    <lineage>
        <taxon>Bacteria</taxon>
        <taxon>Pseudomonadati</taxon>
        <taxon>Bacteroidota</taxon>
        <taxon>Cytophagia</taxon>
        <taxon>Cytophagales</taxon>
        <taxon>Spirosomataceae</taxon>
        <taxon>Persicitalea</taxon>
    </lineage>
</organism>
<proteinExistence type="predicted"/>
<feature type="signal peptide" evidence="1">
    <location>
        <begin position="1"/>
        <end position="19"/>
    </location>
</feature>
<protein>
    <recommendedName>
        <fullName evidence="4">Outer membrane protein beta-barrel domain-containing protein</fullName>
    </recommendedName>
</protein>
<evidence type="ECO:0000256" key="1">
    <source>
        <dbReference type="SAM" id="SignalP"/>
    </source>
</evidence>
<sequence length="236" mass="26034">MRNFLILASSILFPILSKAQFKAGQIFFQGGFNLSLSDSKYLSTYGDSQFGNYSHDISYSSGYFTDQNRAIGWTLNQSLSLAKIQYSGNTNDPAPTLQSIGFGGGRFVEHYKSLSDKFALYVRPGFNLSYTLQNQDDQQNGNAFTRTQTNTFTLGADVSAGVAWLLSPKWALYGGFAFANPISISAGWRNTESTTQNSGRPTNRKGSFFNYNLSPNLSSGSISLGFRYLVTRSTTY</sequence>
<dbReference type="AlphaFoldDB" id="A0A8J3D7F7"/>
<reference evidence="2 3" key="1">
    <citation type="journal article" date="2014" name="Int. J. Syst. Evol. Microbiol.">
        <title>Complete genome sequence of Corynebacterium casei LMG S-19264T (=DSM 44701T), isolated from a smear-ripened cheese.</title>
        <authorList>
            <consortium name="US DOE Joint Genome Institute (JGI-PGF)"/>
            <person name="Walter F."/>
            <person name="Albersmeier A."/>
            <person name="Kalinowski J."/>
            <person name="Ruckert C."/>
        </authorList>
    </citation>
    <scope>NUCLEOTIDE SEQUENCE [LARGE SCALE GENOMIC DNA]</scope>
    <source>
        <strain evidence="2 3">KCTC 12866</strain>
    </source>
</reference>
<accession>A0A8J3D7F7</accession>
<feature type="chain" id="PRO_5035262462" description="Outer membrane protein beta-barrel domain-containing protein" evidence="1">
    <location>
        <begin position="20"/>
        <end position="236"/>
    </location>
</feature>
<dbReference type="EMBL" id="BMXF01000001">
    <property type="protein sequence ID" value="GHB56308.1"/>
    <property type="molecule type" value="Genomic_DNA"/>
</dbReference>
<keyword evidence="3" id="KW-1185">Reference proteome</keyword>
<dbReference type="Proteomes" id="UP000598271">
    <property type="component" value="Unassembled WGS sequence"/>
</dbReference>
<dbReference type="RefSeq" id="WP_189562958.1">
    <property type="nucleotide sequence ID" value="NZ_BMXF01000001.1"/>
</dbReference>
<name>A0A8J3D7F7_9BACT</name>
<evidence type="ECO:0008006" key="4">
    <source>
        <dbReference type="Google" id="ProtNLM"/>
    </source>
</evidence>
<gene>
    <name evidence="2" type="ORF">GCM10007390_07040</name>
</gene>
<comment type="caution">
    <text evidence="2">The sequence shown here is derived from an EMBL/GenBank/DDBJ whole genome shotgun (WGS) entry which is preliminary data.</text>
</comment>